<accession>A0A0E9VGT2</accession>
<organism evidence="2">
    <name type="scientific">Anguilla anguilla</name>
    <name type="common">European freshwater eel</name>
    <name type="synonym">Muraena anguilla</name>
    <dbReference type="NCBI Taxonomy" id="7936"/>
    <lineage>
        <taxon>Eukaryota</taxon>
        <taxon>Metazoa</taxon>
        <taxon>Chordata</taxon>
        <taxon>Craniata</taxon>
        <taxon>Vertebrata</taxon>
        <taxon>Euteleostomi</taxon>
        <taxon>Actinopterygii</taxon>
        <taxon>Neopterygii</taxon>
        <taxon>Teleostei</taxon>
        <taxon>Anguilliformes</taxon>
        <taxon>Anguillidae</taxon>
        <taxon>Anguilla</taxon>
    </lineage>
</organism>
<evidence type="ECO:0000256" key="1">
    <source>
        <dbReference type="SAM" id="MobiDB-lite"/>
    </source>
</evidence>
<reference evidence="2" key="1">
    <citation type="submission" date="2014-11" db="EMBL/GenBank/DDBJ databases">
        <authorList>
            <person name="Amaro Gonzalez C."/>
        </authorList>
    </citation>
    <scope>NUCLEOTIDE SEQUENCE</scope>
</reference>
<dbReference type="EMBL" id="GBXM01031248">
    <property type="protein sequence ID" value="JAH77329.1"/>
    <property type="molecule type" value="Transcribed_RNA"/>
</dbReference>
<feature type="compositionally biased region" description="Basic and acidic residues" evidence="1">
    <location>
        <begin position="11"/>
        <end position="21"/>
    </location>
</feature>
<dbReference type="AlphaFoldDB" id="A0A0E9VGT2"/>
<feature type="compositionally biased region" description="Polar residues" evidence="1">
    <location>
        <begin position="1"/>
        <end position="10"/>
    </location>
</feature>
<reference evidence="2" key="2">
    <citation type="journal article" date="2015" name="Fish Shellfish Immunol.">
        <title>Early steps in the European eel (Anguilla anguilla)-Vibrio vulnificus interaction in the gills: Role of the RtxA13 toxin.</title>
        <authorList>
            <person name="Callol A."/>
            <person name="Pajuelo D."/>
            <person name="Ebbesson L."/>
            <person name="Teles M."/>
            <person name="MacKenzie S."/>
            <person name="Amaro C."/>
        </authorList>
    </citation>
    <scope>NUCLEOTIDE SEQUENCE</scope>
</reference>
<feature type="region of interest" description="Disordered" evidence="1">
    <location>
        <begin position="1"/>
        <end position="29"/>
    </location>
</feature>
<evidence type="ECO:0000313" key="2">
    <source>
        <dbReference type="EMBL" id="JAH77329.1"/>
    </source>
</evidence>
<name>A0A0E9VGT2_ANGAN</name>
<proteinExistence type="predicted"/>
<protein>
    <submittedName>
        <fullName evidence="2">Uncharacterized protein</fullName>
    </submittedName>
</protein>
<sequence>MNGHRNSSTEPWKEVNQEKPRRFALGRPPEVTSQGLSRWLAVKSTPCLKALIGS</sequence>